<dbReference type="PROSITE" id="PS50977">
    <property type="entry name" value="HTH_TETR_2"/>
    <property type="match status" value="1"/>
</dbReference>
<dbReference type="SUPFAM" id="SSF46689">
    <property type="entry name" value="Homeodomain-like"/>
    <property type="match status" value="1"/>
</dbReference>
<dbReference type="InterPro" id="IPR050624">
    <property type="entry name" value="HTH-type_Tx_Regulator"/>
</dbReference>
<name>A0A8J2VJE8_9BACL</name>
<dbReference type="Proteomes" id="UP000628775">
    <property type="component" value="Unassembled WGS sequence"/>
</dbReference>
<dbReference type="GO" id="GO:0003677">
    <property type="term" value="F:DNA binding"/>
    <property type="evidence" value="ECO:0007669"/>
    <property type="project" value="UniProtKB-UniRule"/>
</dbReference>
<dbReference type="PANTHER" id="PTHR43479">
    <property type="entry name" value="ACREF/ENVCD OPERON REPRESSOR-RELATED"/>
    <property type="match status" value="1"/>
</dbReference>
<dbReference type="Pfam" id="PF14278">
    <property type="entry name" value="TetR_C_8"/>
    <property type="match status" value="1"/>
</dbReference>
<evidence type="ECO:0000259" key="3">
    <source>
        <dbReference type="PROSITE" id="PS50977"/>
    </source>
</evidence>
<organism evidence="4 5">
    <name type="scientific">Pullulanibacillus camelliae</name>
    <dbReference type="NCBI Taxonomy" id="1707096"/>
    <lineage>
        <taxon>Bacteria</taxon>
        <taxon>Bacillati</taxon>
        <taxon>Bacillota</taxon>
        <taxon>Bacilli</taxon>
        <taxon>Bacillales</taxon>
        <taxon>Sporolactobacillaceae</taxon>
        <taxon>Pullulanibacillus</taxon>
    </lineage>
</organism>
<dbReference type="RefSeq" id="WP_188689826.1">
    <property type="nucleotide sequence ID" value="NZ_BMIR01000003.1"/>
</dbReference>
<dbReference type="InterPro" id="IPR009057">
    <property type="entry name" value="Homeodomain-like_sf"/>
</dbReference>
<dbReference type="EMBL" id="BMIR01000003">
    <property type="protein sequence ID" value="GGE32672.1"/>
    <property type="molecule type" value="Genomic_DNA"/>
</dbReference>
<dbReference type="InterPro" id="IPR039532">
    <property type="entry name" value="TetR_C_Firmicutes"/>
</dbReference>
<evidence type="ECO:0000313" key="5">
    <source>
        <dbReference type="Proteomes" id="UP000628775"/>
    </source>
</evidence>
<reference evidence="4" key="1">
    <citation type="journal article" date="2014" name="Int. J. Syst. Evol. Microbiol.">
        <title>Complete genome sequence of Corynebacterium casei LMG S-19264T (=DSM 44701T), isolated from a smear-ripened cheese.</title>
        <authorList>
            <consortium name="US DOE Joint Genome Institute (JGI-PGF)"/>
            <person name="Walter F."/>
            <person name="Albersmeier A."/>
            <person name="Kalinowski J."/>
            <person name="Ruckert C."/>
        </authorList>
    </citation>
    <scope>NUCLEOTIDE SEQUENCE</scope>
    <source>
        <strain evidence="4">CGMCC 1.15371</strain>
    </source>
</reference>
<sequence>MNEKSHNPISLRSRRMISQALLQLMEEKPFHKISIKEITATAELVRKTFYRNFQTKEDVLKEYITELMKEAEQQFESLDALTPYAMANIYFKFWQKHRHFLKLLQQNDLFVIVLKQLDDYVPFINSRYKSDLIQEFDDTFIEYYNVFNTAGIWHMLEKWISRGTKETPEQLAQIYSDITLNNPNNKTLKK</sequence>
<feature type="domain" description="HTH tetR-type" evidence="3">
    <location>
        <begin position="11"/>
        <end position="71"/>
    </location>
</feature>
<dbReference type="Gene3D" id="1.10.357.10">
    <property type="entry name" value="Tetracycline Repressor, domain 2"/>
    <property type="match status" value="1"/>
</dbReference>
<feature type="DNA-binding region" description="H-T-H motif" evidence="2">
    <location>
        <begin position="34"/>
        <end position="53"/>
    </location>
</feature>
<protein>
    <submittedName>
        <fullName evidence="4">AcrR family transcriptional regulator</fullName>
    </submittedName>
</protein>
<evidence type="ECO:0000256" key="2">
    <source>
        <dbReference type="PROSITE-ProRule" id="PRU00335"/>
    </source>
</evidence>
<evidence type="ECO:0000256" key="1">
    <source>
        <dbReference type="ARBA" id="ARBA00023125"/>
    </source>
</evidence>
<accession>A0A8J2VJE8</accession>
<dbReference type="AlphaFoldDB" id="A0A8J2VJE8"/>
<reference evidence="4" key="2">
    <citation type="submission" date="2020-09" db="EMBL/GenBank/DDBJ databases">
        <authorList>
            <person name="Sun Q."/>
            <person name="Zhou Y."/>
        </authorList>
    </citation>
    <scope>NUCLEOTIDE SEQUENCE</scope>
    <source>
        <strain evidence="4">CGMCC 1.15371</strain>
    </source>
</reference>
<gene>
    <name evidence="4" type="ORF">GCM10011391_09170</name>
</gene>
<comment type="caution">
    <text evidence="4">The sequence shown here is derived from an EMBL/GenBank/DDBJ whole genome shotgun (WGS) entry which is preliminary data.</text>
</comment>
<dbReference type="PANTHER" id="PTHR43479:SF11">
    <property type="entry name" value="ACREF_ENVCD OPERON REPRESSOR-RELATED"/>
    <property type="match status" value="1"/>
</dbReference>
<keyword evidence="1 2" id="KW-0238">DNA-binding</keyword>
<dbReference type="Pfam" id="PF00440">
    <property type="entry name" value="TetR_N"/>
    <property type="match status" value="1"/>
</dbReference>
<dbReference type="InterPro" id="IPR001647">
    <property type="entry name" value="HTH_TetR"/>
</dbReference>
<keyword evidence="5" id="KW-1185">Reference proteome</keyword>
<proteinExistence type="predicted"/>
<evidence type="ECO:0000313" key="4">
    <source>
        <dbReference type="EMBL" id="GGE32672.1"/>
    </source>
</evidence>